<protein>
    <submittedName>
        <fullName evidence="2">Uncharacterized protein</fullName>
    </submittedName>
</protein>
<name>A0A2G5H416_CERBT</name>
<dbReference type="AlphaFoldDB" id="A0A2G5H416"/>
<keyword evidence="1" id="KW-0812">Transmembrane</keyword>
<organism evidence="2 3">
    <name type="scientific">Cercospora beticola</name>
    <name type="common">Sugarbeet leaf spot fungus</name>
    <dbReference type="NCBI Taxonomy" id="122368"/>
    <lineage>
        <taxon>Eukaryota</taxon>
        <taxon>Fungi</taxon>
        <taxon>Dikarya</taxon>
        <taxon>Ascomycota</taxon>
        <taxon>Pezizomycotina</taxon>
        <taxon>Dothideomycetes</taxon>
        <taxon>Dothideomycetidae</taxon>
        <taxon>Mycosphaerellales</taxon>
        <taxon>Mycosphaerellaceae</taxon>
        <taxon>Cercospora</taxon>
    </lineage>
</organism>
<accession>A0A2G5H416</accession>
<dbReference type="PROSITE" id="PS51257">
    <property type="entry name" value="PROKAR_LIPOPROTEIN"/>
    <property type="match status" value="1"/>
</dbReference>
<proteinExistence type="predicted"/>
<comment type="caution">
    <text evidence="2">The sequence shown here is derived from an EMBL/GenBank/DDBJ whole genome shotgun (WGS) entry which is preliminary data.</text>
</comment>
<feature type="transmembrane region" description="Helical" evidence="1">
    <location>
        <begin position="168"/>
        <end position="191"/>
    </location>
</feature>
<sequence>MRSRSILVALTALACIQRELSKMLILFPRIATSSEATSAIHRYSSISSSVLQSLLLPSSDVAASSRPRLCLLLLTYPRALILPDLQNHAPSSTLLPAFSIKNMSTKFELNGKREGRNVGQPQTFLNALVSARGGLKAANWGLLVILLEKATAETLLSSACYADDNDPVAAIAACLLLTTVFAAAAAVDLAVRA</sequence>
<keyword evidence="1" id="KW-0472">Membrane</keyword>
<evidence type="ECO:0000256" key="1">
    <source>
        <dbReference type="SAM" id="Phobius"/>
    </source>
</evidence>
<evidence type="ECO:0000313" key="3">
    <source>
        <dbReference type="Proteomes" id="UP000230605"/>
    </source>
</evidence>
<reference evidence="2 3" key="1">
    <citation type="submission" date="2015-10" db="EMBL/GenBank/DDBJ databases">
        <title>The cercosporin biosynthetic gene cluster was horizontally transferred to several fungal lineages and shown to be expanded in Cercospora beticola based on microsynteny with recipient genomes.</title>
        <authorList>
            <person name="De Jonge R."/>
            <person name="Ebert M.K."/>
            <person name="Suttle J.C."/>
            <person name="Jurick Ii W.M."/>
            <person name="Secor G.A."/>
            <person name="Thomma B.P."/>
            <person name="Van De Peer Y."/>
            <person name="Bolton M.D."/>
        </authorList>
    </citation>
    <scope>NUCLEOTIDE SEQUENCE [LARGE SCALE GENOMIC DNA]</scope>
    <source>
        <strain evidence="2 3">09-40</strain>
    </source>
</reference>
<gene>
    <name evidence="2" type="ORF">CB0940_12263</name>
</gene>
<dbReference type="EMBL" id="LKMD01000120">
    <property type="protein sequence ID" value="PIA87298.1"/>
    <property type="molecule type" value="Genomic_DNA"/>
</dbReference>
<dbReference type="Proteomes" id="UP000230605">
    <property type="component" value="Unassembled WGS sequence"/>
</dbReference>
<evidence type="ECO:0000313" key="2">
    <source>
        <dbReference type="EMBL" id="PIA87298.1"/>
    </source>
</evidence>
<keyword evidence="1" id="KW-1133">Transmembrane helix</keyword>